<dbReference type="PANTHER" id="PTHR21576:SF97">
    <property type="entry name" value="MAJOR FACILITATOR SUPERFAMILY PROTEIN"/>
    <property type="match status" value="1"/>
</dbReference>
<evidence type="ECO:0000256" key="1">
    <source>
        <dbReference type="ARBA" id="ARBA00004141"/>
    </source>
</evidence>
<name>A0AAW0KSS0_QUESU</name>
<evidence type="ECO:0000256" key="4">
    <source>
        <dbReference type="ARBA" id="ARBA00023136"/>
    </source>
</evidence>
<dbReference type="PANTHER" id="PTHR21576">
    <property type="entry name" value="UNCHARACTERIZED NODULIN-LIKE PROTEIN"/>
    <property type="match status" value="1"/>
</dbReference>
<accession>A0AAW0KSS0</accession>
<dbReference type="AlphaFoldDB" id="A0AAW0KSS0"/>
<evidence type="ECO:0000313" key="8">
    <source>
        <dbReference type="Proteomes" id="UP000237347"/>
    </source>
</evidence>
<dbReference type="InterPro" id="IPR010658">
    <property type="entry name" value="Nodulin-like"/>
</dbReference>
<keyword evidence="4 5" id="KW-0472">Membrane</keyword>
<sequence length="272" mass="29622">MESGGGGCGFVGVDSMALALGETRARSRCVAGSKAMQERKARLALWLSRVVEDNEHRNAIALFGDFIKQMSKSFAQVVRMDEGVSVGCGKGVVCGASSKFLVHSSEVKSILGYSQQLLTLLEVANDSKWRECGIACNKLPPWFLLLVGVVCGASSKFLVHSSEVKSILGYSQQLLTLLEAAIDSKWRECGIACNKLPPWFLLLVGTLLCFLLANLITYFAIASDNIRVPDPLNAILKFRLELGILYHAVQQIFCFLKLTMGKKAPNNCVLDA</sequence>
<evidence type="ECO:0000256" key="2">
    <source>
        <dbReference type="ARBA" id="ARBA00022692"/>
    </source>
</evidence>
<comment type="caution">
    <text evidence="7">The sequence shown here is derived from an EMBL/GenBank/DDBJ whole genome shotgun (WGS) entry which is preliminary data.</text>
</comment>
<feature type="transmembrane region" description="Helical" evidence="5">
    <location>
        <begin position="199"/>
        <end position="221"/>
    </location>
</feature>
<dbReference type="EMBL" id="PKMF04000218">
    <property type="protein sequence ID" value="KAK7842643.1"/>
    <property type="molecule type" value="Genomic_DNA"/>
</dbReference>
<evidence type="ECO:0000256" key="5">
    <source>
        <dbReference type="SAM" id="Phobius"/>
    </source>
</evidence>
<comment type="subcellular location">
    <subcellularLocation>
        <location evidence="1">Membrane</location>
        <topology evidence="1">Multi-pass membrane protein</topology>
    </subcellularLocation>
</comment>
<keyword evidence="2 5" id="KW-0812">Transmembrane</keyword>
<reference evidence="7 8" key="1">
    <citation type="journal article" date="2018" name="Sci. Data">
        <title>The draft genome sequence of cork oak.</title>
        <authorList>
            <person name="Ramos A.M."/>
            <person name="Usie A."/>
            <person name="Barbosa P."/>
            <person name="Barros P.M."/>
            <person name="Capote T."/>
            <person name="Chaves I."/>
            <person name="Simoes F."/>
            <person name="Abreu I."/>
            <person name="Carrasquinho I."/>
            <person name="Faro C."/>
            <person name="Guimaraes J.B."/>
            <person name="Mendonca D."/>
            <person name="Nobrega F."/>
            <person name="Rodrigues L."/>
            <person name="Saibo N.J.M."/>
            <person name="Varela M.C."/>
            <person name="Egas C."/>
            <person name="Matos J."/>
            <person name="Miguel C.M."/>
            <person name="Oliveira M.M."/>
            <person name="Ricardo C.P."/>
            <person name="Goncalves S."/>
        </authorList>
    </citation>
    <scope>NUCLEOTIDE SEQUENCE [LARGE SCALE GENOMIC DNA]</scope>
    <source>
        <strain evidence="8">cv. HL8</strain>
    </source>
</reference>
<dbReference type="Pfam" id="PF06813">
    <property type="entry name" value="Nodulin-like"/>
    <property type="match status" value="1"/>
</dbReference>
<organism evidence="7 8">
    <name type="scientific">Quercus suber</name>
    <name type="common">Cork oak</name>
    <dbReference type="NCBI Taxonomy" id="58331"/>
    <lineage>
        <taxon>Eukaryota</taxon>
        <taxon>Viridiplantae</taxon>
        <taxon>Streptophyta</taxon>
        <taxon>Embryophyta</taxon>
        <taxon>Tracheophyta</taxon>
        <taxon>Spermatophyta</taxon>
        <taxon>Magnoliopsida</taxon>
        <taxon>eudicotyledons</taxon>
        <taxon>Gunneridae</taxon>
        <taxon>Pentapetalae</taxon>
        <taxon>rosids</taxon>
        <taxon>fabids</taxon>
        <taxon>Fagales</taxon>
        <taxon>Fagaceae</taxon>
        <taxon>Quercus</taxon>
    </lineage>
</organism>
<proteinExistence type="predicted"/>
<dbReference type="GO" id="GO:0016020">
    <property type="term" value="C:membrane"/>
    <property type="evidence" value="ECO:0007669"/>
    <property type="project" value="UniProtKB-SubCell"/>
</dbReference>
<evidence type="ECO:0000313" key="7">
    <source>
        <dbReference type="EMBL" id="KAK7842643.1"/>
    </source>
</evidence>
<dbReference type="Proteomes" id="UP000237347">
    <property type="component" value="Unassembled WGS sequence"/>
</dbReference>
<protein>
    <recommendedName>
        <fullName evidence="6">Nodulin-like domain-containing protein</fullName>
    </recommendedName>
</protein>
<gene>
    <name evidence="7" type="ORF">CFP56_013552</name>
</gene>
<feature type="domain" description="Nodulin-like" evidence="6">
    <location>
        <begin position="150"/>
        <end position="223"/>
    </location>
</feature>
<keyword evidence="8" id="KW-1185">Reference proteome</keyword>
<evidence type="ECO:0000256" key="3">
    <source>
        <dbReference type="ARBA" id="ARBA00022989"/>
    </source>
</evidence>
<keyword evidence="3 5" id="KW-1133">Transmembrane helix</keyword>
<evidence type="ECO:0000259" key="6">
    <source>
        <dbReference type="Pfam" id="PF06813"/>
    </source>
</evidence>